<dbReference type="EMBL" id="FN649127">
    <property type="protein sequence ID" value="CBJ27991.1"/>
    <property type="molecule type" value="Genomic_DNA"/>
</dbReference>
<evidence type="ECO:0000313" key="2">
    <source>
        <dbReference type="Proteomes" id="UP000002630"/>
    </source>
</evidence>
<dbReference type="Proteomes" id="UP000002630">
    <property type="component" value="Linkage Group LG17"/>
</dbReference>
<dbReference type="OrthoDB" id="10312627at2759"/>
<organism evidence="1 2">
    <name type="scientific">Ectocarpus siliculosus</name>
    <name type="common">Brown alga</name>
    <name type="synonym">Conferva siliculosa</name>
    <dbReference type="NCBI Taxonomy" id="2880"/>
    <lineage>
        <taxon>Eukaryota</taxon>
        <taxon>Sar</taxon>
        <taxon>Stramenopiles</taxon>
        <taxon>Ochrophyta</taxon>
        <taxon>PX clade</taxon>
        <taxon>Phaeophyceae</taxon>
        <taxon>Ectocarpales</taxon>
        <taxon>Ectocarpaceae</taxon>
        <taxon>Ectocarpus</taxon>
    </lineage>
</organism>
<dbReference type="EMBL" id="FN649742">
    <property type="protein sequence ID" value="CBJ27991.1"/>
    <property type="molecule type" value="Genomic_DNA"/>
</dbReference>
<dbReference type="InParanoid" id="D7G8E6"/>
<keyword evidence="2" id="KW-1185">Reference proteome</keyword>
<sequence>MQRYLEVSGMPATHAYTHVLAERKHGGALNLIHLDETTLTIHKRTYRNNYTETFVLGEEKVTSVTPNRVSISTTVSNLGSSSRGYVCLIRNTSTPERQHNTEVLERRYVANGGLCHIQEIKARCLTTGEECGIVRTWRRVMMTHEHRATLGLLLVGGGVADQEEEKQQQL</sequence>
<reference evidence="1 2" key="1">
    <citation type="journal article" date="2010" name="Nature">
        <title>The Ectocarpus genome and the independent evolution of multicellularity in brown algae.</title>
        <authorList>
            <person name="Cock J.M."/>
            <person name="Sterck L."/>
            <person name="Rouze P."/>
            <person name="Scornet D."/>
            <person name="Allen A.E."/>
            <person name="Amoutzias G."/>
            <person name="Anthouard V."/>
            <person name="Artiguenave F."/>
            <person name="Aury J.M."/>
            <person name="Badger J.H."/>
            <person name="Beszteri B."/>
            <person name="Billiau K."/>
            <person name="Bonnet E."/>
            <person name="Bothwell J.H."/>
            <person name="Bowler C."/>
            <person name="Boyen C."/>
            <person name="Brownlee C."/>
            <person name="Carrano C.J."/>
            <person name="Charrier B."/>
            <person name="Cho G.Y."/>
            <person name="Coelho S.M."/>
            <person name="Collen J."/>
            <person name="Corre E."/>
            <person name="Da Silva C."/>
            <person name="Delage L."/>
            <person name="Delaroque N."/>
            <person name="Dittami S.M."/>
            <person name="Doulbeau S."/>
            <person name="Elias M."/>
            <person name="Farnham G."/>
            <person name="Gachon C.M."/>
            <person name="Gschloessl B."/>
            <person name="Heesch S."/>
            <person name="Jabbari K."/>
            <person name="Jubin C."/>
            <person name="Kawai H."/>
            <person name="Kimura K."/>
            <person name="Kloareg B."/>
            <person name="Kupper F.C."/>
            <person name="Lang D."/>
            <person name="Le Bail A."/>
            <person name="Leblanc C."/>
            <person name="Lerouge P."/>
            <person name="Lohr M."/>
            <person name="Lopez P.J."/>
            <person name="Martens C."/>
            <person name="Maumus F."/>
            <person name="Michel G."/>
            <person name="Miranda-Saavedra D."/>
            <person name="Morales J."/>
            <person name="Moreau H."/>
            <person name="Motomura T."/>
            <person name="Nagasato C."/>
            <person name="Napoli C.A."/>
            <person name="Nelson D.R."/>
            <person name="Nyvall-Collen P."/>
            <person name="Peters A.F."/>
            <person name="Pommier C."/>
            <person name="Potin P."/>
            <person name="Poulain J."/>
            <person name="Quesneville H."/>
            <person name="Read B."/>
            <person name="Rensing S.A."/>
            <person name="Ritter A."/>
            <person name="Rousvoal S."/>
            <person name="Samanta M."/>
            <person name="Samson G."/>
            <person name="Schroeder D.C."/>
            <person name="Segurens B."/>
            <person name="Strittmatter M."/>
            <person name="Tonon T."/>
            <person name="Tregear J.W."/>
            <person name="Valentin K."/>
            <person name="von Dassow P."/>
            <person name="Yamagishi T."/>
            <person name="Van de Peer Y."/>
            <person name="Wincker P."/>
        </authorList>
    </citation>
    <scope>NUCLEOTIDE SEQUENCE [LARGE SCALE GENOMIC DNA]</scope>
    <source>
        <strain evidence="2">Ec32 / CCAP1310/4</strain>
    </source>
</reference>
<proteinExistence type="predicted"/>
<accession>D7G8E6</accession>
<name>D7G8E6_ECTSI</name>
<dbReference type="AlphaFoldDB" id="D7G8E6"/>
<gene>
    <name evidence="1" type="ORF">Esi_0089_0004</name>
</gene>
<evidence type="ECO:0000313" key="1">
    <source>
        <dbReference type="EMBL" id="CBJ27991.1"/>
    </source>
</evidence>
<protein>
    <submittedName>
        <fullName evidence="1">Uncharacterized protein</fullName>
    </submittedName>
</protein>